<evidence type="ECO:0000313" key="3">
    <source>
        <dbReference type="Proteomes" id="UP000294563"/>
    </source>
</evidence>
<accession>A0A4R7LHR6</accession>
<dbReference type="Proteomes" id="UP000294563">
    <property type="component" value="Unassembled WGS sequence"/>
</dbReference>
<keyword evidence="3" id="KW-1185">Reference proteome</keyword>
<proteinExistence type="predicted"/>
<dbReference type="EMBL" id="SOBH01000003">
    <property type="protein sequence ID" value="TDT73891.1"/>
    <property type="molecule type" value="Genomic_DNA"/>
</dbReference>
<protein>
    <submittedName>
        <fullName evidence="2">Uncharacterized protein</fullName>
    </submittedName>
</protein>
<organism evidence="2 3">
    <name type="scientific">Litoreibacter halocynthiae</name>
    <dbReference type="NCBI Taxonomy" id="1242689"/>
    <lineage>
        <taxon>Bacteria</taxon>
        <taxon>Pseudomonadati</taxon>
        <taxon>Pseudomonadota</taxon>
        <taxon>Alphaproteobacteria</taxon>
        <taxon>Rhodobacterales</taxon>
        <taxon>Roseobacteraceae</taxon>
        <taxon>Litoreibacter</taxon>
    </lineage>
</organism>
<name>A0A4R7LHR6_9RHOB</name>
<dbReference type="RefSeq" id="WP_134015219.1">
    <property type="nucleotide sequence ID" value="NZ_SOBH01000003.1"/>
</dbReference>
<dbReference type="AlphaFoldDB" id="A0A4R7LHR6"/>
<evidence type="ECO:0000256" key="1">
    <source>
        <dbReference type="SAM" id="MobiDB-lite"/>
    </source>
</evidence>
<sequence>MLPPELEELVTIFRSELRQRLLDSRIGGRRLNRMVGVQIASLRLELAELQESSIELYRTVYVIISRYRAKSVSQIQSEYSAQFGRPVIDFSNPFTRVAEGIGAYFDGVWLGILDVPNHIRNNFSSVWNLHAASAGAALLRPDTAAYFWAGVGRSVLEAQVLVMIYRIGSSVEEIIDQARNIYNGNNMQGRLRRMGRGISSRKIQQLVRLLNMQDTHDRAFEMGKFLGPLLIEIAISIATGGASAALSAGRRALAAPVEFATGIARRSGRRVISDTASQPNRQLLLDNTTPVLPRISDQAVRGQNLPDNHNLAGPASDVPESARHANFSNANSNGRHIEGNRGLEPAISDSDRVGGMQITPEITTVPLSSSALRSVFSSARRAFNRLRPQFQRALGIARGRGGQVHHAIELQVITRYPNVFPVDELNHISNMRGIPPERLSFDSTTMHNRRGRRALHNSAIREFWDNQYRLLDQTIEIRHLDPNDTFRKFGPDYNDLVRRRIYEAVREHDWRFGAFFSESRRQRDWTPNFETNDLRTLDSNIELDLPPTLR</sequence>
<reference evidence="2 3" key="1">
    <citation type="submission" date="2019-03" db="EMBL/GenBank/DDBJ databases">
        <title>Genomic Encyclopedia of Archaeal and Bacterial Type Strains, Phase II (KMG-II): from individual species to whole genera.</title>
        <authorList>
            <person name="Goeker M."/>
        </authorList>
    </citation>
    <scope>NUCLEOTIDE SEQUENCE [LARGE SCALE GENOMIC DNA]</scope>
    <source>
        <strain evidence="2 3">DSM 29467</strain>
    </source>
</reference>
<gene>
    <name evidence="2" type="ORF">BDE40_2669</name>
</gene>
<dbReference type="OrthoDB" id="7367890at2"/>
<comment type="caution">
    <text evidence="2">The sequence shown here is derived from an EMBL/GenBank/DDBJ whole genome shotgun (WGS) entry which is preliminary data.</text>
</comment>
<feature type="region of interest" description="Disordered" evidence="1">
    <location>
        <begin position="301"/>
        <end position="353"/>
    </location>
</feature>
<evidence type="ECO:0000313" key="2">
    <source>
        <dbReference type="EMBL" id="TDT73891.1"/>
    </source>
</evidence>